<organism evidence="1 2">
    <name type="scientific">Kingella oralis ATCC 51147</name>
    <dbReference type="NCBI Taxonomy" id="629741"/>
    <lineage>
        <taxon>Bacteria</taxon>
        <taxon>Pseudomonadati</taxon>
        <taxon>Pseudomonadota</taxon>
        <taxon>Betaproteobacteria</taxon>
        <taxon>Neisseriales</taxon>
        <taxon>Neisseriaceae</taxon>
        <taxon>Kingella</taxon>
    </lineage>
</organism>
<gene>
    <name evidence="1" type="ORF">GCWU000324_00941</name>
</gene>
<keyword evidence="2" id="KW-1185">Reference proteome</keyword>
<dbReference type="Proteomes" id="UP000003009">
    <property type="component" value="Unassembled WGS sequence"/>
</dbReference>
<dbReference type="AlphaFoldDB" id="C4GFM5"/>
<protein>
    <submittedName>
        <fullName evidence="1">Uncharacterized protein</fullName>
    </submittedName>
</protein>
<sequence length="39" mass="4671">MRQPEKAFFRLLMATKILNKLHKPHTKRLKYALSFSGLR</sequence>
<accession>C4GFM5</accession>
<dbReference type="HOGENOM" id="CLU_3311188_0_0_4"/>
<evidence type="ECO:0000313" key="2">
    <source>
        <dbReference type="Proteomes" id="UP000003009"/>
    </source>
</evidence>
<evidence type="ECO:0000313" key="1">
    <source>
        <dbReference type="EMBL" id="EEP69030.1"/>
    </source>
</evidence>
<dbReference type="EMBL" id="ACJW02000002">
    <property type="protein sequence ID" value="EEP69030.1"/>
    <property type="molecule type" value="Genomic_DNA"/>
</dbReference>
<name>C4GFM5_9NEIS</name>
<comment type="caution">
    <text evidence="1">The sequence shown here is derived from an EMBL/GenBank/DDBJ whole genome shotgun (WGS) entry which is preliminary data.</text>
</comment>
<dbReference type="STRING" id="629741.GCWU000324_00941"/>
<proteinExistence type="predicted"/>
<reference evidence="1" key="1">
    <citation type="submission" date="2009-04" db="EMBL/GenBank/DDBJ databases">
        <authorList>
            <person name="Weinstock G."/>
            <person name="Sodergren E."/>
            <person name="Clifton S."/>
            <person name="Fulton L."/>
            <person name="Fulton B."/>
            <person name="Courtney L."/>
            <person name="Fronick C."/>
            <person name="Harrison M."/>
            <person name="Strong C."/>
            <person name="Farmer C."/>
            <person name="Delahaunty K."/>
            <person name="Markovic C."/>
            <person name="Hall O."/>
            <person name="Minx P."/>
            <person name="Tomlinson C."/>
            <person name="Mitreva M."/>
            <person name="Nelson J."/>
            <person name="Hou S."/>
            <person name="Wollam A."/>
            <person name="Pepin K.H."/>
            <person name="Johnson M."/>
            <person name="Bhonagiri V."/>
            <person name="Nash W.E."/>
            <person name="Warren W."/>
            <person name="Chinwalla A."/>
            <person name="Mardis E.R."/>
            <person name="Wilson R.K."/>
        </authorList>
    </citation>
    <scope>NUCLEOTIDE SEQUENCE [LARGE SCALE GENOMIC DNA]</scope>
    <source>
        <strain evidence="1">ATCC 51147</strain>
    </source>
</reference>